<dbReference type="EnsemblPlants" id="AVESA.00010b.r2.6DG1157670.1">
    <property type="protein sequence ID" value="AVESA.00010b.r2.6DG1157670.1.CDS"/>
    <property type="gene ID" value="AVESA.00010b.r2.6DG1157670"/>
</dbReference>
<dbReference type="Proteomes" id="UP001732700">
    <property type="component" value="Chromosome 6D"/>
</dbReference>
<protein>
    <submittedName>
        <fullName evidence="1">Uncharacterized protein</fullName>
    </submittedName>
</protein>
<proteinExistence type="predicted"/>
<sequence length="871" mass="98148">MEEGAMTGGTTSPSLLPPPAPPPSPRIHASPCSSSFPSPSSLPHPARPPSPRIRTANTTEQGGQAVGDLGQDPVGGISVGKETSWPSSKKKRKKESGKACGETQRSDDARVVQKITSKTHVDHRDSSKVPISETVGGKRSLSHASESSRARKAVKIINAKVEMTRLKNSKTPRRKMSPIVSRSPIINMIARRKAQSPAGTSKSSNLHARSPNLHARFSNPAGTSKSPNLHDLSPAPTHSSPTNSHDLSPAATNGSKRRPRKLTSIIWKDAEPIYIDGLLTQGRCNYCSTVFPASKVSGTSQLARHLKVCEVKCSMDGVIQKIRTSDEIDPDWKFDQQAARVELVKLIVLHGLPFSFVEYAGFRNFCAALNPWFKSVNRVTVQNDCIEAYHTYRNAYESFFMNCNHRVSLTGDMWTSNQKLGYLCITCHWIDSNWRIRHRIIRFCLVETPHDSWNMFDVVLKCLSDWNIENRIFSFTMDNAEVNTKMMRHLRKNLVDRGFIYYEGKLLHVRCAAHVLNLIVQGGLKAMKSVVDNIRESVKYIRSSQARKEQFAKMVAQLGIKCKHQPTPDVSSRWNSTFLMLESTLPFRKVFETLQQQEPSYTFGPSDDEWKMVEDICQLLKVFCHVTNVISGSNYPTSNRYFFEIWGVKLILDKQESSKNPTIRIMVKEMKEKFHKYFMESYLTNCIPVILDPRFKMEYVEFRLKTYFGVDAPKHIKQVSTAMDTLFTEYAAELGYDVVLSSQERNEEGDVLPDSVFSDWAEHVKLKKANSRSELQQYLEEDFHPLTADFDILKWWDVNSARYPTLGRIARDVLAVPASTVASESAFSTCGRVITDHRSSLAPETVEALMCLGDWIKQGSSLEVSTSHVVL</sequence>
<organism evidence="1 2">
    <name type="scientific">Avena sativa</name>
    <name type="common">Oat</name>
    <dbReference type="NCBI Taxonomy" id="4498"/>
    <lineage>
        <taxon>Eukaryota</taxon>
        <taxon>Viridiplantae</taxon>
        <taxon>Streptophyta</taxon>
        <taxon>Embryophyta</taxon>
        <taxon>Tracheophyta</taxon>
        <taxon>Spermatophyta</taxon>
        <taxon>Magnoliopsida</taxon>
        <taxon>Liliopsida</taxon>
        <taxon>Poales</taxon>
        <taxon>Poaceae</taxon>
        <taxon>BOP clade</taxon>
        <taxon>Pooideae</taxon>
        <taxon>Poodae</taxon>
        <taxon>Poeae</taxon>
        <taxon>Poeae Chloroplast Group 1 (Aveneae type)</taxon>
        <taxon>Aveninae</taxon>
        <taxon>Avena</taxon>
    </lineage>
</organism>
<accession>A0ACD5ZHT4</accession>
<keyword evidence="2" id="KW-1185">Reference proteome</keyword>
<reference evidence="1" key="1">
    <citation type="submission" date="2021-05" db="EMBL/GenBank/DDBJ databases">
        <authorList>
            <person name="Scholz U."/>
            <person name="Mascher M."/>
            <person name="Fiebig A."/>
        </authorList>
    </citation>
    <scope>NUCLEOTIDE SEQUENCE [LARGE SCALE GENOMIC DNA]</scope>
</reference>
<evidence type="ECO:0000313" key="2">
    <source>
        <dbReference type="Proteomes" id="UP001732700"/>
    </source>
</evidence>
<reference evidence="1" key="2">
    <citation type="submission" date="2025-09" db="UniProtKB">
        <authorList>
            <consortium name="EnsemblPlants"/>
        </authorList>
    </citation>
    <scope>IDENTIFICATION</scope>
</reference>
<name>A0ACD5ZHT4_AVESA</name>
<evidence type="ECO:0000313" key="1">
    <source>
        <dbReference type="EnsemblPlants" id="AVESA.00010b.r2.6DG1157670.1.CDS"/>
    </source>
</evidence>